<comment type="caution">
    <text evidence="2">The sequence shown here is derived from an EMBL/GenBank/DDBJ whole genome shotgun (WGS) entry which is preliminary data.</text>
</comment>
<keyword evidence="1" id="KW-0812">Transmembrane</keyword>
<dbReference type="Pfam" id="PF04964">
    <property type="entry name" value="Flp_Fap"/>
    <property type="match status" value="1"/>
</dbReference>
<evidence type="ECO:0000313" key="2">
    <source>
        <dbReference type="EMBL" id="GAF90454.1"/>
    </source>
</evidence>
<dbReference type="InterPro" id="IPR007047">
    <property type="entry name" value="Flp_Fap"/>
</dbReference>
<evidence type="ECO:0008006" key="3">
    <source>
        <dbReference type="Google" id="ProtNLM"/>
    </source>
</evidence>
<protein>
    <recommendedName>
        <fullName evidence="3">Flp/Fap pilin component</fullName>
    </recommendedName>
</protein>
<keyword evidence="1" id="KW-0472">Membrane</keyword>
<sequence length="56" mass="5942">MMPKRIVRFVKDKSGVTAIEYGLITLLVAVGIIASVTLLGDNVSAMFNTVASSMPD</sequence>
<dbReference type="EMBL" id="BARS01016761">
    <property type="protein sequence ID" value="GAF90454.1"/>
    <property type="molecule type" value="Genomic_DNA"/>
</dbReference>
<evidence type="ECO:0000256" key="1">
    <source>
        <dbReference type="SAM" id="Phobius"/>
    </source>
</evidence>
<organism evidence="2">
    <name type="scientific">marine sediment metagenome</name>
    <dbReference type="NCBI Taxonomy" id="412755"/>
    <lineage>
        <taxon>unclassified sequences</taxon>
        <taxon>metagenomes</taxon>
        <taxon>ecological metagenomes</taxon>
    </lineage>
</organism>
<name>X0TB91_9ZZZZ</name>
<accession>X0TB91</accession>
<dbReference type="AlphaFoldDB" id="X0TB91"/>
<reference evidence="2" key="1">
    <citation type="journal article" date="2014" name="Front. Microbiol.">
        <title>High frequency of phylogenetically diverse reductive dehalogenase-homologous genes in deep subseafloor sedimentary metagenomes.</title>
        <authorList>
            <person name="Kawai M."/>
            <person name="Futagami T."/>
            <person name="Toyoda A."/>
            <person name="Takaki Y."/>
            <person name="Nishi S."/>
            <person name="Hori S."/>
            <person name="Arai W."/>
            <person name="Tsubouchi T."/>
            <person name="Morono Y."/>
            <person name="Uchiyama I."/>
            <person name="Ito T."/>
            <person name="Fujiyama A."/>
            <person name="Inagaki F."/>
            <person name="Takami H."/>
        </authorList>
    </citation>
    <scope>NUCLEOTIDE SEQUENCE</scope>
    <source>
        <strain evidence="2">Expedition CK06-06</strain>
    </source>
</reference>
<gene>
    <name evidence="2" type="ORF">S01H1_27515</name>
</gene>
<proteinExistence type="predicted"/>
<feature type="transmembrane region" description="Helical" evidence="1">
    <location>
        <begin position="21"/>
        <end position="40"/>
    </location>
</feature>
<keyword evidence="1" id="KW-1133">Transmembrane helix</keyword>